<dbReference type="RefSeq" id="WP_072306546.1">
    <property type="nucleotide sequence ID" value="NZ_FPJA01000009.1"/>
</dbReference>
<dbReference type="Gene3D" id="3.40.50.1000">
    <property type="entry name" value="HAD superfamily/HAD-like"/>
    <property type="match status" value="1"/>
</dbReference>
<accession>A0A1K1PSI0</accession>
<feature type="domain" description="BF1531-like N-terminal" evidence="1">
    <location>
        <begin position="45"/>
        <end position="233"/>
    </location>
</feature>
<dbReference type="InterPro" id="IPR049369">
    <property type="entry name" value="BF1531-like_N"/>
</dbReference>
<proteinExistence type="predicted"/>
<dbReference type="InterPro" id="IPR036514">
    <property type="entry name" value="SGNH_hydro_sf"/>
</dbReference>
<dbReference type="InterPro" id="IPR023214">
    <property type="entry name" value="HAD_sf"/>
</dbReference>
<reference evidence="3" key="1">
    <citation type="submission" date="2016-11" db="EMBL/GenBank/DDBJ databases">
        <authorList>
            <person name="Varghese N."/>
            <person name="Submissions S."/>
        </authorList>
    </citation>
    <scope>NUCLEOTIDE SEQUENCE [LARGE SCALE GENOMIC DNA]</scope>
    <source>
        <strain evidence="3">C3</strain>
    </source>
</reference>
<gene>
    <name evidence="2" type="ORF">SAMN02910323_2138</name>
</gene>
<dbReference type="EMBL" id="FPJA01000009">
    <property type="protein sequence ID" value="SFW50460.1"/>
    <property type="molecule type" value="Genomic_DNA"/>
</dbReference>
<dbReference type="InterPro" id="IPR036412">
    <property type="entry name" value="HAD-like_sf"/>
</dbReference>
<dbReference type="InterPro" id="IPR010037">
    <property type="entry name" value="FkbH_domain"/>
</dbReference>
<evidence type="ECO:0000313" key="2">
    <source>
        <dbReference type="EMBL" id="SFW50460.1"/>
    </source>
</evidence>
<protein>
    <submittedName>
        <fullName evidence="2">HAD-superfamily phosphatase, subfamily IIIC/FkbH-like domain-containing protein</fullName>
    </submittedName>
</protein>
<dbReference type="NCBIfam" id="TIGR01686">
    <property type="entry name" value="FkbH"/>
    <property type="match status" value="1"/>
</dbReference>
<dbReference type="InterPro" id="IPR010033">
    <property type="entry name" value="HAD_SF_ppase_IIIC"/>
</dbReference>
<evidence type="ECO:0000313" key="3">
    <source>
        <dbReference type="Proteomes" id="UP000182958"/>
    </source>
</evidence>
<sequence length="600" mass="67783">MKLELAEIFTYPYDNEVLLRKQKSIKRQLLAREDISYTTSHIAILGGSTVDDIKNVMELFLLQEGIKPVFYQSEYNKFYEDAVFGNAKLDDFNPDIVVVFTSVSNIINWPYVIDSQADVQQKLTAEYERFCAVWEALKSRYNAVIIQNTFDFPYENDIGSLTAVKGRNRFVNALNEKLAEYAEGHEGFYLHDLHGLSARVGLRKWHNSTQYAAYKFAMDYDVMPEVSLGLAKIVRTILGKAKKCLVLDLDNTLWGGVIGDDGADNIKIGHETPVAEAYTAWQEYVLRLKERGVILAVCSKNEDDIAKSGFAHPDSVLKLNDFAAFKANWMPKNENIAAIAKEINIGTDSLVFIDDNPAERQIVRDTMPEVAVPEVDGSDVFSYIRAIEEAGYFEAVTVSDDDLKRNESYQANKARQELSATAASYDDFLKSLNMTAEIDAFKPVYFDRIAQLTGKTNQFNLTTRRYTRADIERMASDQRYITLYGRLTDKFGDNGLISVVVGEKKEDGLHILLWLMSCRVLKRGMEENMLDVLVNKAKSVGCAKLIGYYYPTKKNKMVADMYASFGFANVGTDGDGTVWELLLEGYEPRGKHIEVQEGQS</sequence>
<dbReference type="NCBIfam" id="TIGR01681">
    <property type="entry name" value="HAD-SF-IIIC"/>
    <property type="match status" value="1"/>
</dbReference>
<name>A0A1K1PSI0_SELRU</name>
<dbReference type="Gene3D" id="3.40.50.1110">
    <property type="entry name" value="SGNH hydrolase"/>
    <property type="match status" value="1"/>
</dbReference>
<dbReference type="Pfam" id="PF21211">
    <property type="entry name" value="FkbH_N"/>
    <property type="match status" value="1"/>
</dbReference>
<dbReference type="SUPFAM" id="SSF56784">
    <property type="entry name" value="HAD-like"/>
    <property type="match status" value="1"/>
</dbReference>
<keyword evidence="3" id="KW-1185">Reference proteome</keyword>
<dbReference type="AlphaFoldDB" id="A0A1K1PSI0"/>
<evidence type="ECO:0000259" key="1">
    <source>
        <dbReference type="Pfam" id="PF21211"/>
    </source>
</evidence>
<organism evidence="2 3">
    <name type="scientific">Selenomonas ruminantium</name>
    <dbReference type="NCBI Taxonomy" id="971"/>
    <lineage>
        <taxon>Bacteria</taxon>
        <taxon>Bacillati</taxon>
        <taxon>Bacillota</taxon>
        <taxon>Negativicutes</taxon>
        <taxon>Selenomonadales</taxon>
        <taxon>Selenomonadaceae</taxon>
        <taxon>Selenomonas</taxon>
    </lineage>
</organism>
<dbReference type="Proteomes" id="UP000182958">
    <property type="component" value="Unassembled WGS sequence"/>
</dbReference>